<keyword evidence="2" id="KW-0732">Signal</keyword>
<evidence type="ECO:0000313" key="4">
    <source>
        <dbReference type="EMBL" id="ORY27577.1"/>
    </source>
</evidence>
<feature type="signal peptide" evidence="2">
    <location>
        <begin position="1"/>
        <end position="21"/>
    </location>
</feature>
<dbReference type="PROSITE" id="PS51762">
    <property type="entry name" value="GH16_2"/>
    <property type="match status" value="1"/>
</dbReference>
<dbReference type="InterPro" id="IPR050546">
    <property type="entry name" value="Glycosyl_Hydrlase_16"/>
</dbReference>
<dbReference type="Pfam" id="PF00722">
    <property type="entry name" value="Glyco_hydro_16"/>
    <property type="match status" value="1"/>
</dbReference>
<dbReference type="InterPro" id="IPR013320">
    <property type="entry name" value="ConA-like_dom_sf"/>
</dbReference>
<sequence length="292" mass="32975">MRFCTLFLLAAALLTATAIDAGSIPSDYSLVWADEFDTDGFIDTTSWNYDTWGNKINNWQTKTPELQYYAPKRLKNVNCTNGILYITAIKEDLSDQPNWGGQSYSSGRITTNTKRDFTYGFFEIRAKLSRGRGTHPAIWMEPRGGEIDIMEQVGQTPNTIFSNLHTPYTLRTVGSKGNDVQTVVSNAVTEFHNNQVLWSEEGIQFAVDDRVCHRVDKPVSSSMDNWPFVVPHYFILNVAVGGAWAGPPDSNTFTEPVVMAVDYVRVYQKSVQPTTTRKKDCKPRASRVRRHL</sequence>
<comment type="caution">
    <text evidence="4">The sequence shown here is derived from an EMBL/GenBank/DDBJ whole genome shotgun (WGS) entry which is preliminary data.</text>
</comment>
<dbReference type="OrthoDB" id="192832at2759"/>
<dbReference type="Gene3D" id="2.60.120.200">
    <property type="match status" value="1"/>
</dbReference>
<dbReference type="AlphaFoldDB" id="A0A1Y2AZB6"/>
<dbReference type="GO" id="GO:0005975">
    <property type="term" value="P:carbohydrate metabolic process"/>
    <property type="evidence" value="ECO:0007669"/>
    <property type="project" value="InterPro"/>
</dbReference>
<protein>
    <submittedName>
        <fullName evidence="4">Beta-glucanase/beta-glucan synthetase</fullName>
    </submittedName>
</protein>
<evidence type="ECO:0000313" key="5">
    <source>
        <dbReference type="Proteomes" id="UP000193642"/>
    </source>
</evidence>
<dbReference type="PANTHER" id="PTHR10963:SF55">
    <property type="entry name" value="GLYCOSIDE HYDROLASE FAMILY 16 PROTEIN"/>
    <property type="match status" value="1"/>
</dbReference>
<evidence type="ECO:0000259" key="3">
    <source>
        <dbReference type="PROSITE" id="PS51762"/>
    </source>
</evidence>
<keyword evidence="5" id="KW-1185">Reference proteome</keyword>
<organism evidence="4 5">
    <name type="scientific">Rhizoclosmatium globosum</name>
    <dbReference type="NCBI Taxonomy" id="329046"/>
    <lineage>
        <taxon>Eukaryota</taxon>
        <taxon>Fungi</taxon>
        <taxon>Fungi incertae sedis</taxon>
        <taxon>Chytridiomycota</taxon>
        <taxon>Chytridiomycota incertae sedis</taxon>
        <taxon>Chytridiomycetes</taxon>
        <taxon>Chytridiales</taxon>
        <taxon>Chytriomycetaceae</taxon>
        <taxon>Rhizoclosmatium</taxon>
    </lineage>
</organism>
<feature type="chain" id="PRO_5012666164" evidence="2">
    <location>
        <begin position="22"/>
        <end position="292"/>
    </location>
</feature>
<dbReference type="CDD" id="cd08023">
    <property type="entry name" value="GH16_laminarinase_like"/>
    <property type="match status" value="1"/>
</dbReference>
<dbReference type="SUPFAM" id="SSF49899">
    <property type="entry name" value="Concanavalin A-like lectins/glucanases"/>
    <property type="match status" value="1"/>
</dbReference>
<comment type="similarity">
    <text evidence="1">Belongs to the glycosyl hydrolase 16 family.</text>
</comment>
<evidence type="ECO:0000256" key="2">
    <source>
        <dbReference type="SAM" id="SignalP"/>
    </source>
</evidence>
<dbReference type="EMBL" id="MCGO01000101">
    <property type="protein sequence ID" value="ORY27577.1"/>
    <property type="molecule type" value="Genomic_DNA"/>
</dbReference>
<gene>
    <name evidence="4" type="ORF">BCR33DRAFT_725455</name>
</gene>
<dbReference type="InterPro" id="IPR000757">
    <property type="entry name" value="Beta-glucanase-like"/>
</dbReference>
<evidence type="ECO:0000256" key="1">
    <source>
        <dbReference type="ARBA" id="ARBA00006865"/>
    </source>
</evidence>
<dbReference type="PANTHER" id="PTHR10963">
    <property type="entry name" value="GLYCOSYL HYDROLASE-RELATED"/>
    <property type="match status" value="1"/>
</dbReference>
<proteinExistence type="inferred from homology"/>
<feature type="domain" description="GH16" evidence="3">
    <location>
        <begin position="19"/>
        <end position="272"/>
    </location>
</feature>
<dbReference type="STRING" id="329046.A0A1Y2AZB6"/>
<dbReference type="GO" id="GO:0004553">
    <property type="term" value="F:hydrolase activity, hydrolyzing O-glycosyl compounds"/>
    <property type="evidence" value="ECO:0007669"/>
    <property type="project" value="InterPro"/>
</dbReference>
<dbReference type="Proteomes" id="UP000193642">
    <property type="component" value="Unassembled WGS sequence"/>
</dbReference>
<accession>A0A1Y2AZB6</accession>
<reference evidence="4 5" key="1">
    <citation type="submission" date="2016-07" db="EMBL/GenBank/DDBJ databases">
        <title>Pervasive Adenine N6-methylation of Active Genes in Fungi.</title>
        <authorList>
            <consortium name="DOE Joint Genome Institute"/>
            <person name="Mondo S.J."/>
            <person name="Dannebaum R.O."/>
            <person name="Kuo R.C."/>
            <person name="Labutti K."/>
            <person name="Haridas S."/>
            <person name="Kuo A."/>
            <person name="Salamov A."/>
            <person name="Ahrendt S.R."/>
            <person name="Lipzen A."/>
            <person name="Sullivan W."/>
            <person name="Andreopoulos W.B."/>
            <person name="Clum A."/>
            <person name="Lindquist E."/>
            <person name="Daum C."/>
            <person name="Ramamoorthy G.K."/>
            <person name="Gryganskyi A."/>
            <person name="Culley D."/>
            <person name="Magnuson J.K."/>
            <person name="James T.Y."/>
            <person name="O'Malley M.A."/>
            <person name="Stajich J.E."/>
            <person name="Spatafora J.W."/>
            <person name="Visel A."/>
            <person name="Grigoriev I.V."/>
        </authorList>
    </citation>
    <scope>NUCLEOTIDE SEQUENCE [LARGE SCALE GENOMIC DNA]</scope>
    <source>
        <strain evidence="4 5">JEL800</strain>
    </source>
</reference>
<name>A0A1Y2AZB6_9FUNG</name>